<dbReference type="Proteomes" id="UP001497444">
    <property type="component" value="Chromosome 18"/>
</dbReference>
<dbReference type="EMBL" id="OZ020113">
    <property type="protein sequence ID" value="CAK9266018.1"/>
    <property type="molecule type" value="Genomic_DNA"/>
</dbReference>
<protein>
    <submittedName>
        <fullName evidence="2">Uncharacterized protein</fullName>
    </submittedName>
</protein>
<feature type="region of interest" description="Disordered" evidence="1">
    <location>
        <begin position="1"/>
        <end position="29"/>
    </location>
</feature>
<sequence>MTKVSTKAYPPAGQQRRTAAIGNRCETRPDKKRVANQETLDIPIPSTDGSLAKKKKKLVVVGLQINLPPFLGSHSFVSAAAGAFVGLQRVFATPPRRRKYLSYLPYMSVAFCLRSPQGCYGSTLFRPFLCRVLTFFAAFEALSD</sequence>
<evidence type="ECO:0000313" key="3">
    <source>
        <dbReference type="Proteomes" id="UP001497444"/>
    </source>
</evidence>
<reference evidence="2" key="1">
    <citation type="submission" date="2024-02" db="EMBL/GenBank/DDBJ databases">
        <authorList>
            <consortium name="ELIXIR-Norway"/>
            <consortium name="Elixir Norway"/>
        </authorList>
    </citation>
    <scope>NUCLEOTIDE SEQUENCE</scope>
</reference>
<keyword evidence="3" id="KW-1185">Reference proteome</keyword>
<organism evidence="2 3">
    <name type="scientific">Sphagnum jensenii</name>
    <dbReference type="NCBI Taxonomy" id="128206"/>
    <lineage>
        <taxon>Eukaryota</taxon>
        <taxon>Viridiplantae</taxon>
        <taxon>Streptophyta</taxon>
        <taxon>Embryophyta</taxon>
        <taxon>Bryophyta</taxon>
        <taxon>Sphagnophytina</taxon>
        <taxon>Sphagnopsida</taxon>
        <taxon>Sphagnales</taxon>
        <taxon>Sphagnaceae</taxon>
        <taxon>Sphagnum</taxon>
    </lineage>
</organism>
<evidence type="ECO:0000313" key="2">
    <source>
        <dbReference type="EMBL" id="CAK9266018.1"/>
    </source>
</evidence>
<accession>A0ABP0WGM1</accession>
<evidence type="ECO:0000256" key="1">
    <source>
        <dbReference type="SAM" id="MobiDB-lite"/>
    </source>
</evidence>
<name>A0ABP0WGM1_9BRYO</name>
<gene>
    <name evidence="2" type="ORF">CSSPJE1EN1_LOCUS11496</name>
</gene>
<proteinExistence type="predicted"/>